<dbReference type="AlphaFoldDB" id="A0A7M6DQV7"/>
<dbReference type="InterPro" id="IPR051002">
    <property type="entry name" value="UBA_autophagy_assoc_protein"/>
</dbReference>
<dbReference type="Proteomes" id="UP000594262">
    <property type="component" value="Unplaced"/>
</dbReference>
<dbReference type="Pfam" id="PF17751">
    <property type="entry name" value="SKICH"/>
    <property type="match status" value="1"/>
</dbReference>
<accession>A0A7M6DQV7</accession>
<keyword evidence="6" id="KW-1185">Reference proteome</keyword>
<dbReference type="GeneID" id="136824834"/>
<evidence type="ECO:0000256" key="3">
    <source>
        <dbReference type="SAM" id="MobiDB-lite"/>
    </source>
</evidence>
<dbReference type="OrthoDB" id="5976738at2759"/>
<organism evidence="5 6">
    <name type="scientific">Clytia hemisphaerica</name>
    <dbReference type="NCBI Taxonomy" id="252671"/>
    <lineage>
        <taxon>Eukaryota</taxon>
        <taxon>Metazoa</taxon>
        <taxon>Cnidaria</taxon>
        <taxon>Hydrozoa</taxon>
        <taxon>Hydroidolina</taxon>
        <taxon>Leptothecata</taxon>
        <taxon>Obeliida</taxon>
        <taxon>Clytiidae</taxon>
        <taxon>Clytia</taxon>
    </lineage>
</organism>
<sequence>MAEGTSAFEGCAVIFHNVVEWYKPTENVACYFSMKDNVSIDTEEQPHCFVAIFPVGWDNLEANITRKNFTLIEAVSDKSFQIEFLENELPANNPDEFYQFCFYNIKTEVVYGASCPFQICNRSDSEPFIVCSNGSPRSETDRSSKTETSNSMNTWVDENNIEITESEDDFTTVMVTKKAAHLKEDLTKAKLQTEELLRSNESMKTQSKHIVTEINRLNQDIDLGEKKVALLEENVKENEKVINHLNGQMRNMKEELIAEHNAKVAELSKEMEALNSGRAKALLENNIMTSEFKNKEESLLNEIAHLKNTLEIEKNSCKLLEDEHKNVLEKFSEIKNEHGKDLEEAKLIQIKLVEVESQIKIEKQKNITLLNDFENLTASHEQLKTLAEKKEAEFQEIKNSLREELALMTTQMQEHIDKLSNELAESKQKEQELEQINNESQERMKELEPQIEEICRLKAEEIERLNDEIKRQADLLHESNSQLHNIQLQMDEKTNQMLELEMNFKEKEEQTELIMEDLRSKVEELQENQIEETKSKSPKPSTMTKSEGSYYALQVAYNFIQKQLKQFKAENEELRKMNHMNLPSDIKDVGVSDNPDAVVKENSELKLRLQFGKKAFETQFKENSKLKSELKTLKRSTSTKDSAESFNKFEFVDVKEKKEALELELTVVKGQLATKEKNEEELVTQLQDRNDRVRQFEDKYKLAKIENDILKHQVSALLEGGATATIRRKFDPTVPHKTEAKKPEIAYPPSMVRIEREKREHARWLPSKTPQEPPSIQMIPNRELPQPSAPTISQVATNVGHQPVVPANGLIGRGRGRGAGQHHGYQRDGCVSTSPISICPVCEHRFPEGFSELAASNHVNEHFTDQ</sequence>
<proteinExistence type="predicted"/>
<evidence type="ECO:0000256" key="2">
    <source>
        <dbReference type="SAM" id="Coils"/>
    </source>
</evidence>
<protein>
    <recommendedName>
        <fullName evidence="4">SKICH domain-containing protein</fullName>
    </recommendedName>
</protein>
<dbReference type="PANTHER" id="PTHR31915">
    <property type="entry name" value="SKICH DOMAIN-CONTAINING PROTEIN"/>
    <property type="match status" value="1"/>
</dbReference>
<evidence type="ECO:0000259" key="4">
    <source>
        <dbReference type="Pfam" id="PF17751"/>
    </source>
</evidence>
<evidence type="ECO:0000313" key="5">
    <source>
        <dbReference type="EnsemblMetazoa" id="CLYHEMP022994.1"/>
    </source>
</evidence>
<keyword evidence="1 2" id="KW-0175">Coiled coil</keyword>
<dbReference type="InterPro" id="IPR041611">
    <property type="entry name" value="SKICH"/>
</dbReference>
<evidence type="ECO:0000313" key="6">
    <source>
        <dbReference type="Proteomes" id="UP000594262"/>
    </source>
</evidence>
<evidence type="ECO:0000256" key="1">
    <source>
        <dbReference type="ARBA" id="ARBA00023054"/>
    </source>
</evidence>
<feature type="domain" description="SKICH" evidence="4">
    <location>
        <begin position="13"/>
        <end position="119"/>
    </location>
</feature>
<dbReference type="RefSeq" id="XP_066936909.1">
    <property type="nucleotide sequence ID" value="XM_067080808.1"/>
</dbReference>
<feature type="coiled-coil region" evidence="2">
    <location>
        <begin position="214"/>
        <end position="337"/>
    </location>
</feature>
<name>A0A7M6DQV7_9CNID</name>
<feature type="coiled-coil region" evidence="2">
    <location>
        <begin position="658"/>
        <end position="713"/>
    </location>
</feature>
<feature type="coiled-coil region" evidence="2">
    <location>
        <begin position="373"/>
        <end position="577"/>
    </location>
</feature>
<feature type="region of interest" description="Disordered" evidence="3">
    <location>
        <begin position="131"/>
        <end position="151"/>
    </location>
</feature>
<dbReference type="EnsemblMetazoa" id="CLYHEMT022994.1">
    <property type="protein sequence ID" value="CLYHEMP022994.1"/>
    <property type="gene ID" value="CLYHEMG022994"/>
</dbReference>
<reference evidence="5" key="1">
    <citation type="submission" date="2021-01" db="UniProtKB">
        <authorList>
            <consortium name="EnsemblMetazoa"/>
        </authorList>
    </citation>
    <scope>IDENTIFICATION</scope>
</reference>
<dbReference type="Gene3D" id="2.60.40.2840">
    <property type="match status" value="1"/>
</dbReference>
<dbReference type="PANTHER" id="PTHR31915:SF6">
    <property type="entry name" value="SKICH DOMAIN-CONTAINING PROTEIN"/>
    <property type="match status" value="1"/>
</dbReference>